<evidence type="ECO:0000256" key="1">
    <source>
        <dbReference type="SAM" id="SignalP"/>
    </source>
</evidence>
<keyword evidence="4" id="KW-1185">Reference proteome</keyword>
<dbReference type="InterPro" id="IPR014897">
    <property type="entry name" value="PBCV_basic_adap"/>
</dbReference>
<dbReference type="Pfam" id="PF08789">
    <property type="entry name" value="PBCV_basic_adap"/>
    <property type="match status" value="1"/>
</dbReference>
<feature type="signal peptide" evidence="1">
    <location>
        <begin position="1"/>
        <end position="21"/>
    </location>
</feature>
<dbReference type="RefSeq" id="WP_049073223.1">
    <property type="nucleotide sequence ID" value="NZ_CADILJ010000016.1"/>
</dbReference>
<evidence type="ECO:0000259" key="2">
    <source>
        <dbReference type="Pfam" id="PF08789"/>
    </source>
</evidence>
<feature type="chain" id="PRO_5045945704" description="PBCV-specific basic adaptor domain-containing protein" evidence="1">
    <location>
        <begin position="22"/>
        <end position="107"/>
    </location>
</feature>
<dbReference type="GeneID" id="55560205"/>
<evidence type="ECO:0000313" key="4">
    <source>
        <dbReference type="Proteomes" id="UP000494161"/>
    </source>
</evidence>
<keyword evidence="1" id="KW-0732">Signal</keyword>
<gene>
    <name evidence="3" type="ORF">LMG7053_02438</name>
</gene>
<name>A0ABM8LTX9_9BURK</name>
<organism evidence="3 4">
    <name type="scientific">Achromobacter ruhlandii</name>
    <dbReference type="NCBI Taxonomy" id="72557"/>
    <lineage>
        <taxon>Bacteria</taxon>
        <taxon>Pseudomonadati</taxon>
        <taxon>Pseudomonadota</taxon>
        <taxon>Betaproteobacteria</taxon>
        <taxon>Burkholderiales</taxon>
        <taxon>Alcaligenaceae</taxon>
        <taxon>Achromobacter</taxon>
    </lineage>
</organism>
<protein>
    <recommendedName>
        <fullName evidence="2">PBCV-specific basic adaptor domain-containing protein</fullName>
    </recommendedName>
</protein>
<sequence>MRALILALAALAVSFATTAHSANTPCSGKKGGVERCVGEKFLCRDGSSSASKRVCTGPDGGAQSLVSPPPAAASSGSCHCRDGQYCTGPRGGTFCYSDSGKKSYLRK</sequence>
<feature type="domain" description="PBCV-specific basic adaptor" evidence="2">
    <location>
        <begin position="87"/>
        <end position="107"/>
    </location>
</feature>
<comment type="caution">
    <text evidence="3">The sequence shown here is derived from an EMBL/GenBank/DDBJ whole genome shotgun (WGS) entry which is preliminary data.</text>
</comment>
<dbReference type="EMBL" id="CADILJ010000016">
    <property type="protein sequence ID" value="CAB3947500.1"/>
    <property type="molecule type" value="Genomic_DNA"/>
</dbReference>
<accession>A0ABM8LTX9</accession>
<reference evidence="3 4" key="1">
    <citation type="submission" date="2020-04" db="EMBL/GenBank/DDBJ databases">
        <authorList>
            <person name="De Canck E."/>
        </authorList>
    </citation>
    <scope>NUCLEOTIDE SEQUENCE [LARGE SCALE GENOMIC DNA]</scope>
    <source>
        <strain evidence="3 4">LMG 7053</strain>
    </source>
</reference>
<proteinExistence type="predicted"/>
<dbReference type="Proteomes" id="UP000494161">
    <property type="component" value="Unassembled WGS sequence"/>
</dbReference>
<evidence type="ECO:0000313" key="3">
    <source>
        <dbReference type="EMBL" id="CAB3947500.1"/>
    </source>
</evidence>